<gene>
    <name evidence="2" type="ORF">TRICI_000058</name>
</gene>
<feature type="compositionally biased region" description="Polar residues" evidence="1">
    <location>
        <begin position="64"/>
        <end position="76"/>
    </location>
</feature>
<dbReference type="AlphaFoldDB" id="A0A642VEE1"/>
<evidence type="ECO:0000256" key="1">
    <source>
        <dbReference type="SAM" id="MobiDB-lite"/>
    </source>
</evidence>
<accession>A0A642VEE1</accession>
<protein>
    <submittedName>
        <fullName evidence="2">Uncharacterized protein</fullName>
    </submittedName>
</protein>
<proteinExistence type="predicted"/>
<organism evidence="2 3">
    <name type="scientific">Trichomonascus ciferrii</name>
    <dbReference type="NCBI Taxonomy" id="44093"/>
    <lineage>
        <taxon>Eukaryota</taxon>
        <taxon>Fungi</taxon>
        <taxon>Dikarya</taxon>
        <taxon>Ascomycota</taxon>
        <taxon>Saccharomycotina</taxon>
        <taxon>Dipodascomycetes</taxon>
        <taxon>Dipodascales</taxon>
        <taxon>Trichomonascaceae</taxon>
        <taxon>Trichomonascus</taxon>
        <taxon>Trichomonascus ciferrii complex</taxon>
    </lineage>
</organism>
<evidence type="ECO:0000313" key="2">
    <source>
        <dbReference type="EMBL" id="KAA8917750.1"/>
    </source>
</evidence>
<dbReference type="Proteomes" id="UP000761534">
    <property type="component" value="Unassembled WGS sequence"/>
</dbReference>
<feature type="compositionally biased region" description="Basic and acidic residues" evidence="1">
    <location>
        <begin position="306"/>
        <end position="319"/>
    </location>
</feature>
<dbReference type="EMBL" id="SWFS01000011">
    <property type="protein sequence ID" value="KAA8917750.1"/>
    <property type="molecule type" value="Genomic_DNA"/>
</dbReference>
<comment type="caution">
    <text evidence="2">The sequence shown here is derived from an EMBL/GenBank/DDBJ whole genome shotgun (WGS) entry which is preliminary data.</text>
</comment>
<evidence type="ECO:0000313" key="3">
    <source>
        <dbReference type="Proteomes" id="UP000761534"/>
    </source>
</evidence>
<feature type="region of interest" description="Disordered" evidence="1">
    <location>
        <begin position="396"/>
        <end position="428"/>
    </location>
</feature>
<feature type="region of interest" description="Disordered" evidence="1">
    <location>
        <begin position="14"/>
        <end position="342"/>
    </location>
</feature>
<sequence>MDKTIHVQYRELYHNQSSRHPAEPKLALAPPPINLPSKQSIGGGIGAQQRVPVRHHSYPMTPMPQFSQGASYTNKTPPRGNMPSPQGPQQHRWRSPSMYTRGPGKYRGSGGGGDDEGRGVYYSPPTQQHTTNGGGASPYRNSPSSNASSSPNSQRTFSNWGSSHSSSRKTSYESTTYTPPNKRNPSNTYNKPPPASTAPYDSNQKPLSNTKGGYSVPNNGGVRRGKGVVSTSPQKPPQRDASPIGKKSAFISGNTSKSAPAPAARSGPRTAANEERGQDSRPTGSSNAIGDKARNGTKMNTKGVSSKKEDGGGKSKDNNRGVQVRPDQNFVPRGMIPPTDGAGQPLAAYYPMEGYYSMPLMGSYPYGPGYFPGGVQFQPMGDGLVGWQPGPVYYGYYNQEMPDENDDDKEDDDDGKAKKESGDEEQED</sequence>
<feature type="compositionally biased region" description="Acidic residues" evidence="1">
    <location>
        <begin position="401"/>
        <end position="414"/>
    </location>
</feature>
<name>A0A642VEE1_9ASCO</name>
<feature type="compositionally biased region" description="Polar residues" evidence="1">
    <location>
        <begin position="154"/>
        <end position="190"/>
    </location>
</feature>
<feature type="compositionally biased region" description="Low complexity" evidence="1">
    <location>
        <begin position="137"/>
        <end position="153"/>
    </location>
</feature>
<keyword evidence="3" id="KW-1185">Reference proteome</keyword>
<feature type="compositionally biased region" description="Polar residues" evidence="1">
    <location>
        <begin position="199"/>
        <end position="212"/>
    </location>
</feature>
<feature type="compositionally biased region" description="Low complexity" evidence="1">
    <location>
        <begin position="255"/>
        <end position="271"/>
    </location>
</feature>
<dbReference type="VEuPathDB" id="FungiDB:TRICI_000058"/>
<reference evidence="2" key="1">
    <citation type="journal article" date="2019" name="G3 (Bethesda)">
        <title>Genome Assemblies of Two Rare Opportunistic Yeast Pathogens: Diutina rugosa (syn. Candida rugosa) and Trichomonascus ciferrii (syn. Candida ciferrii).</title>
        <authorList>
            <person name="Mixao V."/>
            <person name="Saus E."/>
            <person name="Hansen A.P."/>
            <person name="Lass-Florl C."/>
            <person name="Gabaldon T."/>
        </authorList>
    </citation>
    <scope>NUCLEOTIDE SEQUENCE</scope>
    <source>
        <strain evidence="2">CBS 4856</strain>
    </source>
</reference>